<feature type="compositionally biased region" description="Polar residues" evidence="8">
    <location>
        <begin position="365"/>
        <end position="375"/>
    </location>
</feature>
<keyword evidence="6" id="KW-0067">ATP-binding</keyword>
<feature type="domain" description="Protein kinase" evidence="9">
    <location>
        <begin position="20"/>
        <end position="295"/>
    </location>
</feature>
<sequence length="375" mass="43236">MGDENNPAAKFQAGKCFGKFKIVRKLDQGGFGHVYLVEHKEDKSMQAALKAEPNDVEGGSAIKLEISVLRGLNKDGSKSHIPLVMHAAKHAKFSYMIMTLLGENLKNLKLECRGELMSAGTWSRIGIQCLAAIKQVHDFGYVHRDIKPNNFVMGHKEDMERARMVHILDFGLSRAYAFKSIKDPTKWVARRARGSAEFRGTLRYCSPTVHERLEQGRKDDLWSLFYVLIELHCGLPWQTVRGKKKIELMKMQMPDAVLCLNFPKEMHKIVPYLRTLDCYSRPDYTIFYDGLIGVMKSRKVKWSDPYDWEQKNMERLKKVLDAQKKPPTWEDLTTFFKDDPLGIDKAPTIDNEEWRELVTEEPSKTSKSQTQYTKE</sequence>
<dbReference type="FunFam" id="1.10.510.10:FF:000883">
    <property type="entry name" value="Tau TuBulin Kinase"/>
    <property type="match status" value="1"/>
</dbReference>
<dbReference type="InterPro" id="IPR050235">
    <property type="entry name" value="CK1_Ser-Thr_kinase"/>
</dbReference>
<dbReference type="FunFam" id="3.30.200.20:FF:000358">
    <property type="entry name" value="Tau tubulin kinase 2b"/>
    <property type="match status" value="1"/>
</dbReference>
<feature type="compositionally biased region" description="Basic and acidic residues" evidence="8">
    <location>
        <begin position="352"/>
        <end position="364"/>
    </location>
</feature>
<dbReference type="GO" id="GO:0005524">
    <property type="term" value="F:ATP binding"/>
    <property type="evidence" value="ECO:0007669"/>
    <property type="project" value="UniProtKB-KW"/>
</dbReference>
<reference evidence="11" key="1">
    <citation type="submission" date="2024-02" db="UniProtKB">
        <authorList>
            <consortium name="WormBaseParasite"/>
        </authorList>
    </citation>
    <scope>IDENTIFICATION</scope>
</reference>
<dbReference type="EC" id="2.7.11.1" evidence="1"/>
<dbReference type="PANTHER" id="PTHR11909">
    <property type="entry name" value="CASEIN KINASE-RELATED"/>
    <property type="match status" value="1"/>
</dbReference>
<dbReference type="PROSITE" id="PS50011">
    <property type="entry name" value="PROTEIN_KINASE_DOM"/>
    <property type="match status" value="1"/>
</dbReference>
<dbReference type="SUPFAM" id="SSF56112">
    <property type="entry name" value="Protein kinase-like (PK-like)"/>
    <property type="match status" value="1"/>
</dbReference>
<accession>A0AAF3FCC7</accession>
<evidence type="ECO:0000313" key="11">
    <source>
        <dbReference type="WBParaSite" id="MBELARI_LOCUS4618"/>
    </source>
</evidence>
<organism evidence="10 11">
    <name type="scientific">Mesorhabditis belari</name>
    <dbReference type="NCBI Taxonomy" id="2138241"/>
    <lineage>
        <taxon>Eukaryota</taxon>
        <taxon>Metazoa</taxon>
        <taxon>Ecdysozoa</taxon>
        <taxon>Nematoda</taxon>
        <taxon>Chromadorea</taxon>
        <taxon>Rhabditida</taxon>
        <taxon>Rhabditina</taxon>
        <taxon>Rhabditomorpha</taxon>
        <taxon>Rhabditoidea</taxon>
        <taxon>Rhabditidae</taxon>
        <taxon>Mesorhabditinae</taxon>
        <taxon>Mesorhabditis</taxon>
    </lineage>
</organism>
<dbReference type="InterPro" id="IPR000719">
    <property type="entry name" value="Prot_kinase_dom"/>
</dbReference>
<dbReference type="GO" id="GO:0004674">
    <property type="term" value="F:protein serine/threonine kinase activity"/>
    <property type="evidence" value="ECO:0007669"/>
    <property type="project" value="UniProtKB-KW"/>
</dbReference>
<evidence type="ECO:0000256" key="4">
    <source>
        <dbReference type="ARBA" id="ARBA00022741"/>
    </source>
</evidence>
<evidence type="ECO:0000313" key="10">
    <source>
        <dbReference type="Proteomes" id="UP000887575"/>
    </source>
</evidence>
<feature type="region of interest" description="Disordered" evidence="8">
    <location>
        <begin position="352"/>
        <end position="375"/>
    </location>
</feature>
<evidence type="ECO:0000256" key="1">
    <source>
        <dbReference type="ARBA" id="ARBA00012513"/>
    </source>
</evidence>
<evidence type="ECO:0000256" key="3">
    <source>
        <dbReference type="ARBA" id="ARBA00022679"/>
    </source>
</evidence>
<keyword evidence="4" id="KW-0547">Nucleotide-binding</keyword>
<dbReference type="WBParaSite" id="MBELARI_LOCUS4618">
    <property type="protein sequence ID" value="MBELARI_LOCUS4618"/>
    <property type="gene ID" value="MBELARI_LOCUS4618"/>
</dbReference>
<comment type="similarity">
    <text evidence="7">Belongs to the protein kinase superfamily. CK1 Ser/Thr protein kinase family.</text>
</comment>
<evidence type="ECO:0000256" key="6">
    <source>
        <dbReference type="ARBA" id="ARBA00022840"/>
    </source>
</evidence>
<keyword evidence="5" id="KW-0418">Kinase</keyword>
<keyword evidence="10" id="KW-1185">Reference proteome</keyword>
<evidence type="ECO:0000256" key="8">
    <source>
        <dbReference type="SAM" id="MobiDB-lite"/>
    </source>
</evidence>
<dbReference type="GO" id="GO:0015630">
    <property type="term" value="C:microtubule cytoskeleton"/>
    <property type="evidence" value="ECO:0007669"/>
    <property type="project" value="UniProtKB-ARBA"/>
</dbReference>
<dbReference type="Proteomes" id="UP000887575">
    <property type="component" value="Unassembled WGS sequence"/>
</dbReference>
<dbReference type="SMART" id="SM00220">
    <property type="entry name" value="S_TKc"/>
    <property type="match status" value="1"/>
</dbReference>
<proteinExistence type="inferred from homology"/>
<evidence type="ECO:0000256" key="2">
    <source>
        <dbReference type="ARBA" id="ARBA00022527"/>
    </source>
</evidence>
<keyword evidence="2" id="KW-0723">Serine/threonine-protein kinase</keyword>
<evidence type="ECO:0000256" key="7">
    <source>
        <dbReference type="ARBA" id="ARBA00061588"/>
    </source>
</evidence>
<dbReference type="Gene3D" id="1.10.510.10">
    <property type="entry name" value="Transferase(Phosphotransferase) domain 1"/>
    <property type="match status" value="1"/>
</dbReference>
<dbReference type="InterPro" id="IPR011009">
    <property type="entry name" value="Kinase-like_dom_sf"/>
</dbReference>
<evidence type="ECO:0000259" key="9">
    <source>
        <dbReference type="PROSITE" id="PS50011"/>
    </source>
</evidence>
<dbReference type="Pfam" id="PF00069">
    <property type="entry name" value="Pkinase"/>
    <property type="match status" value="1"/>
</dbReference>
<keyword evidence="3" id="KW-0808">Transferase</keyword>
<dbReference type="InterPro" id="IPR008271">
    <property type="entry name" value="Ser/Thr_kinase_AS"/>
</dbReference>
<evidence type="ECO:0000256" key="5">
    <source>
        <dbReference type="ARBA" id="ARBA00022777"/>
    </source>
</evidence>
<dbReference type="AlphaFoldDB" id="A0AAF3FCC7"/>
<name>A0AAF3FCC7_9BILA</name>
<protein>
    <recommendedName>
        <fullName evidence="1">non-specific serine/threonine protein kinase</fullName>
        <ecNumber evidence="1">2.7.11.1</ecNumber>
    </recommendedName>
</protein>
<dbReference type="PROSITE" id="PS00108">
    <property type="entry name" value="PROTEIN_KINASE_ST"/>
    <property type="match status" value="1"/>
</dbReference>